<feature type="region of interest" description="Disordered" evidence="3">
    <location>
        <begin position="331"/>
        <end position="392"/>
    </location>
</feature>
<feature type="region of interest" description="Disordered" evidence="3">
    <location>
        <begin position="52"/>
        <end position="94"/>
    </location>
</feature>
<protein>
    <recommendedName>
        <fullName evidence="1">tRNA (guanine(9)-N(1))-methyltransferase</fullName>
        <ecNumber evidence="1">2.1.1.221</ecNumber>
    </recommendedName>
</protein>
<dbReference type="InterPro" id="IPR038459">
    <property type="entry name" value="MT_TRM10-typ_sf"/>
</dbReference>
<dbReference type="AlphaFoldDB" id="A0A8K0AAL4"/>
<evidence type="ECO:0000256" key="3">
    <source>
        <dbReference type="SAM" id="MobiDB-lite"/>
    </source>
</evidence>
<reference evidence="4" key="1">
    <citation type="submission" date="2022-01" db="EMBL/GenBank/DDBJ databases">
        <authorList>
            <person name="Braso-Vives M."/>
        </authorList>
    </citation>
    <scope>NUCLEOTIDE SEQUENCE</scope>
</reference>
<dbReference type="Proteomes" id="UP000838412">
    <property type="component" value="Chromosome 8"/>
</dbReference>
<dbReference type="EMBL" id="OV696693">
    <property type="protein sequence ID" value="CAH1272398.1"/>
    <property type="molecule type" value="Genomic_DNA"/>
</dbReference>
<dbReference type="GO" id="GO:0005654">
    <property type="term" value="C:nucleoplasm"/>
    <property type="evidence" value="ECO:0007669"/>
    <property type="project" value="TreeGrafter"/>
</dbReference>
<proteinExistence type="predicted"/>
<dbReference type="PANTHER" id="PTHR13563">
    <property type="entry name" value="TRNA (GUANINE-9-) METHYLTRANSFERASE"/>
    <property type="match status" value="1"/>
</dbReference>
<evidence type="ECO:0000313" key="4">
    <source>
        <dbReference type="EMBL" id="CAH1272398.1"/>
    </source>
</evidence>
<dbReference type="GO" id="GO:0008168">
    <property type="term" value="F:methyltransferase activity"/>
    <property type="evidence" value="ECO:0007669"/>
    <property type="project" value="UniProtKB-KW"/>
</dbReference>
<name>A0A8K0AAL4_BRALA</name>
<dbReference type="GO" id="GO:0000049">
    <property type="term" value="F:tRNA binding"/>
    <property type="evidence" value="ECO:0007669"/>
    <property type="project" value="TreeGrafter"/>
</dbReference>
<feature type="compositionally biased region" description="Polar residues" evidence="3">
    <location>
        <begin position="375"/>
        <end position="385"/>
    </location>
</feature>
<sequence>MIFEEDDDDTKEVAQIERINADDQEGETLAGMEHLSKRQYRKRLRYLRITETRRLHRKEKKKEAQQRKKERTKLESEAKELQGEAEDRTANQPQECAALPASTDTAAGNKEGHTHVSKLERQKRIWRKLEKAKEKGLQVVLDLGFGEKMTQKEASRLAGQVGRVHGANKLSDRPFHVHLTSLAPDNMLYRECVRRNDGFQHFIGVEQTSKHFLEVFDREDVVYLSPDSSNDLLELDNKKVYVIGGLVDETVQKNVTITQAREKSLQTAKLPIDLFMKREPGSKGNKILTVNQVFEILLKFYVTRDWRVALPVGLPERKSFVLKPDDTLPPDVLKQQGVFPPGYDKNSNWREDTSDDSKEYTRRDTAKHSPDISERLNSISISTTKNNDDIAS</sequence>
<evidence type="ECO:0000256" key="2">
    <source>
        <dbReference type="ARBA" id="ARBA00048434"/>
    </source>
</evidence>
<feature type="region of interest" description="Disordered" evidence="3">
    <location>
        <begin position="1"/>
        <end position="36"/>
    </location>
</feature>
<feature type="compositionally biased region" description="Basic and acidic residues" evidence="3">
    <location>
        <begin position="347"/>
        <end position="374"/>
    </location>
</feature>
<feature type="compositionally biased region" description="Acidic residues" evidence="3">
    <location>
        <begin position="1"/>
        <end position="10"/>
    </location>
</feature>
<dbReference type="InterPro" id="IPR007356">
    <property type="entry name" value="tRNA_m1G_MeTrfase_euk"/>
</dbReference>
<evidence type="ECO:0000313" key="5">
    <source>
        <dbReference type="Proteomes" id="UP000838412"/>
    </source>
</evidence>
<feature type="compositionally biased region" description="Basic and acidic residues" evidence="3">
    <location>
        <begin position="61"/>
        <end position="89"/>
    </location>
</feature>
<keyword evidence="5" id="KW-1185">Reference proteome</keyword>
<dbReference type="OrthoDB" id="278300at2759"/>
<gene>
    <name evidence="4" type="primary">TRMT10B</name>
    <name evidence="4" type="ORF">BLAG_LOCUS24050</name>
</gene>
<organism evidence="4 5">
    <name type="scientific">Branchiostoma lanceolatum</name>
    <name type="common">Common lancelet</name>
    <name type="synonym">Amphioxus lanceolatum</name>
    <dbReference type="NCBI Taxonomy" id="7740"/>
    <lineage>
        <taxon>Eukaryota</taxon>
        <taxon>Metazoa</taxon>
        <taxon>Chordata</taxon>
        <taxon>Cephalochordata</taxon>
        <taxon>Leptocardii</taxon>
        <taxon>Amphioxiformes</taxon>
        <taxon>Branchiostomatidae</taxon>
        <taxon>Branchiostoma</taxon>
    </lineage>
</organism>
<accession>A0A8K0AAL4</accession>
<dbReference type="Gene3D" id="3.40.1280.30">
    <property type="match status" value="1"/>
</dbReference>
<dbReference type="PANTHER" id="PTHR13563:SF19">
    <property type="entry name" value="TRNA METHYLTRANSFERASE 10 HOMOLOG B"/>
    <property type="match status" value="1"/>
</dbReference>
<evidence type="ECO:0000256" key="1">
    <source>
        <dbReference type="ARBA" id="ARBA00012797"/>
    </source>
</evidence>
<dbReference type="GO" id="GO:0002939">
    <property type="term" value="P:tRNA N1-guanine methylation"/>
    <property type="evidence" value="ECO:0007669"/>
    <property type="project" value="TreeGrafter"/>
</dbReference>
<dbReference type="EC" id="2.1.1.221" evidence="1"/>
<comment type="catalytic activity">
    <reaction evidence="2">
        <text>guanosine(9) in tRNA + S-adenosyl-L-methionine = N(1)-methylguanosine(9) in tRNA + S-adenosyl-L-homocysteine + H(+)</text>
        <dbReference type="Rhea" id="RHEA:43156"/>
        <dbReference type="Rhea" id="RHEA-COMP:10367"/>
        <dbReference type="Rhea" id="RHEA-COMP:10368"/>
        <dbReference type="ChEBI" id="CHEBI:15378"/>
        <dbReference type="ChEBI" id="CHEBI:57856"/>
        <dbReference type="ChEBI" id="CHEBI:59789"/>
        <dbReference type="ChEBI" id="CHEBI:73542"/>
        <dbReference type="ChEBI" id="CHEBI:74269"/>
        <dbReference type="EC" id="2.1.1.221"/>
    </reaction>
</comment>
<feature type="compositionally biased region" description="Basic and acidic residues" evidence="3">
    <location>
        <begin position="11"/>
        <end position="21"/>
    </location>
</feature>